<feature type="transmembrane region" description="Helical" evidence="9">
    <location>
        <begin position="118"/>
        <end position="137"/>
    </location>
</feature>
<protein>
    <submittedName>
        <fullName evidence="12">Sulfonate transport system permease protein</fullName>
    </submittedName>
</protein>
<evidence type="ECO:0000313" key="13">
    <source>
        <dbReference type="Proteomes" id="UP000190130"/>
    </source>
</evidence>
<dbReference type="AlphaFoldDB" id="A0A1T5E6A0"/>
<dbReference type="Gene3D" id="1.10.3720.10">
    <property type="entry name" value="MetI-like"/>
    <property type="match status" value="1"/>
</dbReference>
<comment type="subcellular location">
    <subcellularLocation>
        <location evidence="1 9">Cell membrane</location>
        <topology evidence="1 9">Multi-pass membrane protein</topology>
    </subcellularLocation>
</comment>
<evidence type="ECO:0000256" key="1">
    <source>
        <dbReference type="ARBA" id="ARBA00004651"/>
    </source>
</evidence>
<evidence type="ECO:0000256" key="8">
    <source>
        <dbReference type="ARBA" id="ARBA00056719"/>
    </source>
</evidence>
<comment type="function">
    <text evidence="8">Probably part of an ABC transporter complex. Probably responsible for the translocation of the substrate across the membrane.</text>
</comment>
<feature type="transmembrane region" description="Helical" evidence="9">
    <location>
        <begin position="268"/>
        <end position="290"/>
    </location>
</feature>
<proteinExistence type="inferred from homology"/>
<dbReference type="PANTHER" id="PTHR30151">
    <property type="entry name" value="ALKANE SULFONATE ABC TRANSPORTER-RELATED, MEMBRANE SUBUNIT"/>
    <property type="match status" value="1"/>
</dbReference>
<accession>A0A1T5E6A0</accession>
<keyword evidence="5 9" id="KW-0812">Transmembrane</keyword>
<evidence type="ECO:0000256" key="9">
    <source>
        <dbReference type="RuleBase" id="RU363032"/>
    </source>
</evidence>
<evidence type="ECO:0000256" key="6">
    <source>
        <dbReference type="ARBA" id="ARBA00022989"/>
    </source>
</evidence>
<gene>
    <name evidence="12" type="ORF">SAMN05660750_02391</name>
</gene>
<evidence type="ECO:0000256" key="7">
    <source>
        <dbReference type="ARBA" id="ARBA00023136"/>
    </source>
</evidence>
<feature type="region of interest" description="Disordered" evidence="10">
    <location>
        <begin position="1"/>
        <end position="28"/>
    </location>
</feature>
<organism evidence="12 13">
    <name type="scientific">Bosea thiooxidans</name>
    <dbReference type="NCBI Taxonomy" id="53254"/>
    <lineage>
        <taxon>Bacteria</taxon>
        <taxon>Pseudomonadati</taxon>
        <taxon>Pseudomonadota</taxon>
        <taxon>Alphaproteobacteria</taxon>
        <taxon>Hyphomicrobiales</taxon>
        <taxon>Boseaceae</taxon>
        <taxon>Bosea</taxon>
    </lineage>
</organism>
<dbReference type="PANTHER" id="PTHR30151:SF38">
    <property type="entry name" value="ALIPHATIC SULFONATES TRANSPORT PERMEASE PROTEIN SSUC-RELATED"/>
    <property type="match status" value="1"/>
</dbReference>
<evidence type="ECO:0000256" key="4">
    <source>
        <dbReference type="ARBA" id="ARBA00022475"/>
    </source>
</evidence>
<feature type="transmembrane region" description="Helical" evidence="9">
    <location>
        <begin position="213"/>
        <end position="230"/>
    </location>
</feature>
<dbReference type="SUPFAM" id="SSF161098">
    <property type="entry name" value="MetI-like"/>
    <property type="match status" value="1"/>
</dbReference>
<keyword evidence="3 9" id="KW-0813">Transport</keyword>
<dbReference type="Pfam" id="PF00528">
    <property type="entry name" value="BPD_transp_1"/>
    <property type="match status" value="1"/>
</dbReference>
<feature type="domain" description="ABC transmembrane type-1" evidence="11">
    <location>
        <begin position="107"/>
        <end position="287"/>
    </location>
</feature>
<dbReference type="InterPro" id="IPR000515">
    <property type="entry name" value="MetI-like"/>
</dbReference>
<evidence type="ECO:0000256" key="10">
    <source>
        <dbReference type="SAM" id="MobiDB-lite"/>
    </source>
</evidence>
<evidence type="ECO:0000313" key="12">
    <source>
        <dbReference type="EMBL" id="SKB79366.1"/>
    </source>
</evidence>
<comment type="similarity">
    <text evidence="2 9">Belongs to the binding-protein-dependent transport system permease family.</text>
</comment>
<dbReference type="InterPro" id="IPR035906">
    <property type="entry name" value="MetI-like_sf"/>
</dbReference>
<dbReference type="Proteomes" id="UP000190130">
    <property type="component" value="Unassembled WGS sequence"/>
</dbReference>
<reference evidence="12 13" key="1">
    <citation type="submission" date="2017-02" db="EMBL/GenBank/DDBJ databases">
        <authorList>
            <person name="Peterson S.W."/>
        </authorList>
    </citation>
    <scope>NUCLEOTIDE SEQUENCE [LARGE SCALE GENOMIC DNA]</scope>
    <source>
        <strain evidence="12 13">DSM 9653</strain>
    </source>
</reference>
<evidence type="ECO:0000256" key="2">
    <source>
        <dbReference type="ARBA" id="ARBA00009306"/>
    </source>
</evidence>
<keyword evidence="7 9" id="KW-0472">Membrane</keyword>
<feature type="transmembrane region" description="Helical" evidence="9">
    <location>
        <begin position="173"/>
        <end position="192"/>
    </location>
</feature>
<evidence type="ECO:0000256" key="3">
    <source>
        <dbReference type="ARBA" id="ARBA00022448"/>
    </source>
</evidence>
<evidence type="ECO:0000256" key="5">
    <source>
        <dbReference type="ARBA" id="ARBA00022692"/>
    </source>
</evidence>
<dbReference type="PROSITE" id="PS50928">
    <property type="entry name" value="ABC_TM1"/>
    <property type="match status" value="1"/>
</dbReference>
<keyword evidence="4" id="KW-1003">Cell membrane</keyword>
<dbReference type="GO" id="GO:0042918">
    <property type="term" value="P:alkanesulfonate transmembrane transport"/>
    <property type="evidence" value="ECO:0007669"/>
    <property type="project" value="UniProtKB-ARBA"/>
</dbReference>
<sequence length="304" mass="32187">MTSGVATLSREAPSPTRGRAVPKLRAETHQPVSVADAPELVLVQPEAERRRGLPRPLRRAIGPVLLVALWHVLSVTGVLPPTVLAGPATVLSSAASLWATGELQAAILASLGRAASGLAIGGTIGISLAVISGLFRLGEDLVDSTMQMLRTVPNIALIPLFIIWFGIGEAPKVAHIALATAFPLYLNVYAGIRNVDQTLVEAARTLGLSRPAMIRHVILPGALPNALVGLRYSLGVAWLALVFGEQVNATAGVGYLMNNAREFFQTDVIVVCLVVYALLGLIVDFIVRLLERLLLAWRPAFSGA</sequence>
<name>A0A1T5E6A0_9HYPH</name>
<dbReference type="EMBL" id="FUYX01000005">
    <property type="protein sequence ID" value="SKB79366.1"/>
    <property type="molecule type" value="Genomic_DNA"/>
</dbReference>
<feature type="transmembrane region" description="Helical" evidence="9">
    <location>
        <begin position="60"/>
        <end position="79"/>
    </location>
</feature>
<dbReference type="FunFam" id="1.10.3720.10:FF:000003">
    <property type="entry name" value="Aliphatic sulfonate ABC transporter permease"/>
    <property type="match status" value="1"/>
</dbReference>
<dbReference type="GO" id="GO:0005886">
    <property type="term" value="C:plasma membrane"/>
    <property type="evidence" value="ECO:0007669"/>
    <property type="project" value="UniProtKB-SubCell"/>
</dbReference>
<feature type="transmembrane region" description="Helical" evidence="9">
    <location>
        <begin position="236"/>
        <end position="256"/>
    </location>
</feature>
<dbReference type="CDD" id="cd06261">
    <property type="entry name" value="TM_PBP2"/>
    <property type="match status" value="1"/>
</dbReference>
<evidence type="ECO:0000259" key="11">
    <source>
        <dbReference type="PROSITE" id="PS50928"/>
    </source>
</evidence>
<feature type="transmembrane region" description="Helical" evidence="9">
    <location>
        <begin position="149"/>
        <end position="167"/>
    </location>
</feature>
<keyword evidence="6 9" id="KW-1133">Transmembrane helix</keyword>
<dbReference type="RefSeq" id="WP_079591505.1">
    <property type="nucleotide sequence ID" value="NZ_FUYX01000005.1"/>
</dbReference>